<evidence type="ECO:0000313" key="3">
    <source>
        <dbReference type="EMBL" id="MPY67949.1"/>
    </source>
</evidence>
<feature type="domain" description="HTH cro/C1-type" evidence="2">
    <location>
        <begin position="13"/>
        <end position="67"/>
    </location>
</feature>
<keyword evidence="4" id="KW-1185">Reference proteome</keyword>
<dbReference type="SUPFAM" id="SSF47413">
    <property type="entry name" value="lambda repressor-like DNA-binding domains"/>
    <property type="match status" value="1"/>
</dbReference>
<accession>A0A7X1NZ21</accession>
<dbReference type="PANTHER" id="PTHR43236:SF1">
    <property type="entry name" value="BLL7220 PROTEIN"/>
    <property type="match status" value="1"/>
</dbReference>
<dbReference type="CDD" id="cd00093">
    <property type="entry name" value="HTH_XRE"/>
    <property type="match status" value="1"/>
</dbReference>
<evidence type="ECO:0000313" key="4">
    <source>
        <dbReference type="Proteomes" id="UP000484842"/>
    </source>
</evidence>
<dbReference type="SMART" id="SM00530">
    <property type="entry name" value="HTH_XRE"/>
    <property type="match status" value="1"/>
</dbReference>
<dbReference type="InterPro" id="IPR010982">
    <property type="entry name" value="Lambda_DNA-bd_dom_sf"/>
</dbReference>
<gene>
    <name evidence="3" type="ORF">F8S09_14905</name>
</gene>
<comment type="caution">
    <text evidence="3">The sequence shown here is derived from an EMBL/GenBank/DDBJ whole genome shotgun (WGS) entry which is preliminary data.</text>
</comment>
<protein>
    <submittedName>
        <fullName evidence="3">ImmA/IrrE family metallo-endopeptidase</fullName>
    </submittedName>
</protein>
<evidence type="ECO:0000256" key="1">
    <source>
        <dbReference type="ARBA" id="ARBA00007227"/>
    </source>
</evidence>
<dbReference type="InterPro" id="IPR052345">
    <property type="entry name" value="Rad_response_metalloprotease"/>
</dbReference>
<dbReference type="GO" id="GO:0003677">
    <property type="term" value="F:DNA binding"/>
    <property type="evidence" value="ECO:0007669"/>
    <property type="project" value="InterPro"/>
</dbReference>
<dbReference type="Gene3D" id="1.10.260.40">
    <property type="entry name" value="lambda repressor-like DNA-binding domains"/>
    <property type="match status" value="1"/>
</dbReference>
<dbReference type="InterPro" id="IPR001387">
    <property type="entry name" value="Cro/C1-type_HTH"/>
</dbReference>
<dbReference type="EMBL" id="WBSL01000012">
    <property type="protein sequence ID" value="MPY67949.1"/>
    <property type="molecule type" value="Genomic_DNA"/>
</dbReference>
<comment type="similarity">
    <text evidence="1">Belongs to the short-chain fatty acyl-CoA assimilation regulator (ScfR) family.</text>
</comment>
<organism evidence="3 4">
    <name type="scientific">Deinococcus terrestris</name>
    <dbReference type="NCBI Taxonomy" id="2651870"/>
    <lineage>
        <taxon>Bacteria</taxon>
        <taxon>Thermotogati</taxon>
        <taxon>Deinococcota</taxon>
        <taxon>Deinococci</taxon>
        <taxon>Deinococcales</taxon>
        <taxon>Deinococcaceae</taxon>
        <taxon>Deinococcus</taxon>
    </lineage>
</organism>
<dbReference type="PROSITE" id="PS50943">
    <property type="entry name" value="HTH_CROC1"/>
    <property type="match status" value="1"/>
</dbReference>
<dbReference type="RefSeq" id="WP_152872262.1">
    <property type="nucleotide sequence ID" value="NZ_WBSL01000012.1"/>
</dbReference>
<dbReference type="PANTHER" id="PTHR43236">
    <property type="entry name" value="ANTITOXIN HIGA1"/>
    <property type="match status" value="1"/>
</dbReference>
<proteinExistence type="inferred from homology"/>
<evidence type="ECO:0000259" key="2">
    <source>
        <dbReference type="PROSITE" id="PS50943"/>
    </source>
</evidence>
<name>A0A7X1NZ21_9DEIO</name>
<dbReference type="Pfam" id="PF01381">
    <property type="entry name" value="HTH_3"/>
    <property type="match status" value="1"/>
</dbReference>
<reference evidence="3 4" key="1">
    <citation type="submission" date="2019-10" db="EMBL/GenBank/DDBJ databases">
        <title>Deinococcus sp. isolated from soil.</title>
        <authorList>
            <person name="Li Y."/>
            <person name="Wang J."/>
        </authorList>
    </citation>
    <scope>NUCLEOTIDE SEQUENCE [LARGE SCALE GENOMIC DNA]</scope>
    <source>
        <strain evidence="3 4">SDU3-2</strain>
    </source>
</reference>
<dbReference type="Pfam" id="PF06114">
    <property type="entry name" value="Peptidase_M78"/>
    <property type="match status" value="1"/>
</dbReference>
<dbReference type="Proteomes" id="UP000484842">
    <property type="component" value="Unassembled WGS sequence"/>
</dbReference>
<sequence>MNARNPGFTAARLIQAREARGYSKSELARLLSLTPAAVSAYETGVRVPSPDTVDAIAHALEQPVAFFSRPAPRFGERKVFYRSFSAATRTARLRAQAKMSLLWDAVDYVQELVDLPPVVMPAVGELPGAPEEITQDMIEAAAVIARRHWKLGENPAPNLVWLLEESGAIVVRHDLGTDRLDAFSEWREADARPYFMLNSIRRNAFRSRADVAHEIGHVLLHRHVAPACLDDDDTFKLLEDQAWRFAQAFLLPEQAFLRDLSSLNLDALRALKPKWKVSIAFMLHRVHRLGILNDDKYTNYRKYLAQRGWLKVEPYDLETEPERPLLLAQVLEFLIEQKVQTPDQIASGVGFNAELLEQLTHVQPGFFSLERRSRPWNLKMPGLDNTG</sequence>
<dbReference type="AlphaFoldDB" id="A0A7X1NZ21"/>
<dbReference type="InterPro" id="IPR010359">
    <property type="entry name" value="IrrE_HExxH"/>
</dbReference>